<evidence type="ECO:0000313" key="7">
    <source>
        <dbReference type="Proteomes" id="UP000520291"/>
    </source>
</evidence>
<dbReference type="InterPro" id="IPR029141">
    <property type="entry name" value="FimA_N"/>
</dbReference>
<dbReference type="PROSITE" id="PS51257">
    <property type="entry name" value="PROKAR_LIPOPROTEIN"/>
    <property type="match status" value="1"/>
</dbReference>
<comment type="similarity">
    <text evidence="2">Belongs to the bacteroidetes fimbrillin superfamily. FimA/Mfa1 family.</text>
</comment>
<protein>
    <recommendedName>
        <fullName evidence="5">Major fimbrial subunit protein N-terminal domain-containing protein</fullName>
    </recommendedName>
</protein>
<dbReference type="AlphaFoldDB" id="A0A7X9SCG3"/>
<evidence type="ECO:0000256" key="1">
    <source>
        <dbReference type="ARBA" id="ARBA00004561"/>
    </source>
</evidence>
<keyword evidence="4" id="KW-0281">Fimbrium</keyword>
<proteinExistence type="inferred from homology"/>
<dbReference type="Pfam" id="PF06321">
    <property type="entry name" value="P_gingi_FimA"/>
    <property type="match status" value="1"/>
</dbReference>
<gene>
    <name evidence="6" type="ORF">HF841_10580</name>
</gene>
<dbReference type="EMBL" id="JABAGL010000013">
    <property type="protein sequence ID" value="NME86458.1"/>
    <property type="molecule type" value="Genomic_DNA"/>
</dbReference>
<accession>A0A7X9SCG3</accession>
<dbReference type="Gene3D" id="2.60.40.2580">
    <property type="match status" value="1"/>
</dbReference>
<evidence type="ECO:0000256" key="2">
    <source>
        <dbReference type="ARBA" id="ARBA00006011"/>
    </source>
</evidence>
<comment type="subcellular location">
    <subcellularLocation>
        <location evidence="1">Fimbrium</location>
    </subcellularLocation>
</comment>
<comment type="caution">
    <text evidence="6">The sequence shown here is derived from an EMBL/GenBank/DDBJ whole genome shotgun (WGS) entry which is preliminary data.</text>
</comment>
<dbReference type="Proteomes" id="UP000520291">
    <property type="component" value="Unassembled WGS sequence"/>
</dbReference>
<evidence type="ECO:0000259" key="5">
    <source>
        <dbReference type="Pfam" id="PF06321"/>
    </source>
</evidence>
<evidence type="ECO:0000256" key="3">
    <source>
        <dbReference type="ARBA" id="ARBA00022729"/>
    </source>
</evidence>
<evidence type="ECO:0000313" key="6">
    <source>
        <dbReference type="EMBL" id="NME86458.1"/>
    </source>
</evidence>
<dbReference type="Gene3D" id="2.60.40.3690">
    <property type="match status" value="1"/>
</dbReference>
<evidence type="ECO:0000256" key="4">
    <source>
        <dbReference type="ARBA" id="ARBA00023263"/>
    </source>
</evidence>
<organism evidence="6 7">
    <name type="scientific">Bacteroides eggerthii</name>
    <dbReference type="NCBI Taxonomy" id="28111"/>
    <lineage>
        <taxon>Bacteria</taxon>
        <taxon>Pseudomonadati</taxon>
        <taxon>Bacteroidota</taxon>
        <taxon>Bacteroidia</taxon>
        <taxon>Bacteroidales</taxon>
        <taxon>Bacteroidaceae</taxon>
        <taxon>Bacteroides</taxon>
    </lineage>
</organism>
<name>A0A7X9SCG3_9BACE</name>
<reference evidence="6 7" key="1">
    <citation type="submission" date="2020-04" db="EMBL/GenBank/DDBJ databases">
        <authorList>
            <person name="Hitch T.C.A."/>
            <person name="Wylensek D."/>
            <person name="Clavel T."/>
        </authorList>
    </citation>
    <scope>NUCLEOTIDE SEQUENCE [LARGE SCALE GENOMIC DNA]</scope>
    <source>
        <strain evidence="6 7">WCA3-601-WT-5E</strain>
    </source>
</reference>
<sequence>MTLKFKKTLQAIGICILSWIYALVFAALASACSSDNETGGGSVEKTASLRLSISGGNAGQTRATADALPENEATIHRLTVGLFYADGSVNTIVEPAVTLDGTSGTLEVDAILCSPGMCDVIVVANAPEGTFAGVQTKNEFVGKNVGLVQTVRDGQQASDLLPMSGISSHPVVLEAGKSAAASVSLSRLVARISIASIRSAFSLNYAHATFTLDRIFLCNALETSRVSPGDALQTMPAQPTWLHGGSAVEQPDGSFLWTKGAGFLLNDVTPAEGILITSDEYNVPYWFYAFANNDVTHRTKLVLSGYFDPDGSVGPKEPVYVYYPIVVNQSQTGTIITPSGSAAPTGIGDGTIVRNHDYRIKAVIKGDGESNPGAEITPSSLELTVSVDDWTLKIVQEVELD</sequence>
<dbReference type="GO" id="GO:0009289">
    <property type="term" value="C:pilus"/>
    <property type="evidence" value="ECO:0007669"/>
    <property type="project" value="UniProtKB-SubCell"/>
</dbReference>
<keyword evidence="3" id="KW-0732">Signal</keyword>
<dbReference type="RefSeq" id="WP_118308721.1">
    <property type="nucleotide sequence ID" value="NZ_JABAGL010000013.1"/>
</dbReference>
<feature type="domain" description="Major fimbrial subunit protein N-terminal" evidence="5">
    <location>
        <begin position="47"/>
        <end position="177"/>
    </location>
</feature>